<evidence type="ECO:0000259" key="14">
    <source>
        <dbReference type="PROSITE" id="PS50885"/>
    </source>
</evidence>
<keyword evidence="10 12" id="KW-0472">Membrane</keyword>
<dbReference type="Gene3D" id="3.30.565.10">
    <property type="entry name" value="Histidine kinase-like ATPase, C-terminal domain"/>
    <property type="match status" value="1"/>
</dbReference>
<dbReference type="CDD" id="cd00075">
    <property type="entry name" value="HATPase"/>
    <property type="match status" value="1"/>
</dbReference>
<dbReference type="RefSeq" id="WP_269443372.1">
    <property type="nucleotide sequence ID" value="NZ_CP097463.1"/>
</dbReference>
<dbReference type="SUPFAM" id="SSF47384">
    <property type="entry name" value="Homodimeric domain of signal transducing histidine kinase"/>
    <property type="match status" value="1"/>
</dbReference>
<keyword evidence="4" id="KW-0597">Phosphoprotein</keyword>
<feature type="domain" description="Histidine kinase" evidence="13">
    <location>
        <begin position="289"/>
        <end position="505"/>
    </location>
</feature>
<sequence>MNVEQQSEPAEQATPWLPAPAPSGPLPRSWRLLPRSLTGRLVTGVVGLVVVVVLATAAGTYFALRSFLYERLDQQVRTSLAQSPQSLDIDQTTTGHPRAPQQLWLVLLDVSGDVAFQPSRNTGAESLQLTPGQRLSLVADVRAAHDQIRTVTTTDGERLRVDARLTTYQGIPVIFAVGLSTDEVDRTLGHLIVLELIIGASAVTLALVASAWGVRFGLRNLYRVTRTAREVAVELSPEGAGLDRRVPVSEPGSEVGQLAESMNTLLSAVETQFAARLDSERRMRQFLADASHELRTPLTSIRGYAELARMQRAFGPGGVTDADNLDRIESEGTRMSRLVEDLLTLARGDQGAVPEVEPVDVDELLDEIVAGSRAAFPDREFRCSTTGDLSVLGDHDQLLRVVRNLVTNAATHTAPDGPIEVRAAAAGPGVVIEVIDAGPGLPPEEAAHVFERFWRADKARTRARGGSGLGLAIVASIVQAHRGTVQFQSTVHGGSTVSVWLPAADP</sequence>
<dbReference type="EMBL" id="CP097463">
    <property type="protein sequence ID" value="WAX56837.1"/>
    <property type="molecule type" value="Genomic_DNA"/>
</dbReference>
<dbReference type="PROSITE" id="PS50109">
    <property type="entry name" value="HIS_KIN"/>
    <property type="match status" value="1"/>
</dbReference>
<evidence type="ECO:0000256" key="7">
    <source>
        <dbReference type="ARBA" id="ARBA00022777"/>
    </source>
</evidence>
<keyword evidence="8 12" id="KW-1133">Transmembrane helix</keyword>
<evidence type="ECO:0000256" key="10">
    <source>
        <dbReference type="ARBA" id="ARBA00023136"/>
    </source>
</evidence>
<evidence type="ECO:0000256" key="8">
    <source>
        <dbReference type="ARBA" id="ARBA00022989"/>
    </source>
</evidence>
<dbReference type="Pfam" id="PF00512">
    <property type="entry name" value="HisKA"/>
    <property type="match status" value="1"/>
</dbReference>
<evidence type="ECO:0000313" key="16">
    <source>
        <dbReference type="Proteomes" id="UP001164693"/>
    </source>
</evidence>
<dbReference type="Gene3D" id="6.10.340.10">
    <property type="match status" value="1"/>
</dbReference>
<dbReference type="Gene3D" id="1.10.287.130">
    <property type="match status" value="1"/>
</dbReference>
<keyword evidence="16" id="KW-1185">Reference proteome</keyword>
<dbReference type="InterPro" id="IPR003661">
    <property type="entry name" value="HisK_dim/P_dom"/>
</dbReference>
<evidence type="ECO:0000256" key="1">
    <source>
        <dbReference type="ARBA" id="ARBA00000085"/>
    </source>
</evidence>
<dbReference type="GO" id="GO:0016301">
    <property type="term" value="F:kinase activity"/>
    <property type="evidence" value="ECO:0007669"/>
    <property type="project" value="UniProtKB-KW"/>
</dbReference>
<dbReference type="Pfam" id="PF02518">
    <property type="entry name" value="HATPase_c"/>
    <property type="match status" value="1"/>
</dbReference>
<comment type="catalytic activity">
    <reaction evidence="1">
        <text>ATP + protein L-histidine = ADP + protein N-phospho-L-histidine.</text>
        <dbReference type="EC" id="2.7.13.3"/>
    </reaction>
</comment>
<dbReference type="InterPro" id="IPR003660">
    <property type="entry name" value="HAMP_dom"/>
</dbReference>
<dbReference type="SUPFAM" id="SSF55874">
    <property type="entry name" value="ATPase domain of HSP90 chaperone/DNA topoisomerase II/histidine kinase"/>
    <property type="match status" value="1"/>
</dbReference>
<gene>
    <name evidence="15" type="ORF">M6B22_20265</name>
</gene>
<protein>
    <recommendedName>
        <fullName evidence="3">histidine kinase</fullName>
        <ecNumber evidence="3">2.7.13.3</ecNumber>
    </recommendedName>
</protein>
<evidence type="ECO:0000256" key="12">
    <source>
        <dbReference type="SAM" id="Phobius"/>
    </source>
</evidence>
<dbReference type="PANTHER" id="PTHR45436:SF5">
    <property type="entry name" value="SENSOR HISTIDINE KINASE TRCS"/>
    <property type="match status" value="1"/>
</dbReference>
<dbReference type="SMART" id="SM00304">
    <property type="entry name" value="HAMP"/>
    <property type="match status" value="1"/>
</dbReference>
<organism evidence="15 16">
    <name type="scientific">Jatrophihabitans cynanchi</name>
    <dbReference type="NCBI Taxonomy" id="2944128"/>
    <lineage>
        <taxon>Bacteria</taxon>
        <taxon>Bacillati</taxon>
        <taxon>Actinomycetota</taxon>
        <taxon>Actinomycetes</taxon>
        <taxon>Jatrophihabitantales</taxon>
        <taxon>Jatrophihabitantaceae</taxon>
        <taxon>Jatrophihabitans</taxon>
    </lineage>
</organism>
<dbReference type="InterPro" id="IPR050428">
    <property type="entry name" value="TCS_sensor_his_kinase"/>
</dbReference>
<dbReference type="PROSITE" id="PS50885">
    <property type="entry name" value="HAMP"/>
    <property type="match status" value="1"/>
</dbReference>
<feature type="transmembrane region" description="Helical" evidence="12">
    <location>
        <begin position="41"/>
        <end position="64"/>
    </location>
</feature>
<evidence type="ECO:0000256" key="4">
    <source>
        <dbReference type="ARBA" id="ARBA00022553"/>
    </source>
</evidence>
<dbReference type="SMART" id="SM00387">
    <property type="entry name" value="HATPase_c"/>
    <property type="match status" value="1"/>
</dbReference>
<proteinExistence type="predicted"/>
<dbReference type="InterPro" id="IPR004358">
    <property type="entry name" value="Sig_transdc_His_kin-like_C"/>
</dbReference>
<evidence type="ECO:0000256" key="2">
    <source>
        <dbReference type="ARBA" id="ARBA00004236"/>
    </source>
</evidence>
<keyword evidence="6 12" id="KW-0812">Transmembrane</keyword>
<name>A0ABY7JZT0_9ACTN</name>
<dbReference type="PANTHER" id="PTHR45436">
    <property type="entry name" value="SENSOR HISTIDINE KINASE YKOH"/>
    <property type="match status" value="1"/>
</dbReference>
<dbReference type="SMART" id="SM00388">
    <property type="entry name" value="HisKA"/>
    <property type="match status" value="1"/>
</dbReference>
<evidence type="ECO:0000259" key="13">
    <source>
        <dbReference type="PROSITE" id="PS50109"/>
    </source>
</evidence>
<feature type="region of interest" description="Disordered" evidence="11">
    <location>
        <begin position="1"/>
        <end position="22"/>
    </location>
</feature>
<evidence type="ECO:0000256" key="3">
    <source>
        <dbReference type="ARBA" id="ARBA00012438"/>
    </source>
</evidence>
<keyword evidence="9" id="KW-0902">Two-component regulatory system</keyword>
<reference evidence="15" key="1">
    <citation type="submission" date="2022-05" db="EMBL/GenBank/DDBJ databases">
        <title>Jatrophihabitans sp. SB3-54 whole genome sequence.</title>
        <authorList>
            <person name="Suh M.K."/>
            <person name="Eom M.K."/>
            <person name="Kim J.S."/>
            <person name="Kim H.S."/>
            <person name="Do H.E."/>
            <person name="Shin Y.K."/>
            <person name="Lee J.-S."/>
        </authorList>
    </citation>
    <scope>NUCLEOTIDE SEQUENCE</scope>
    <source>
        <strain evidence="15">SB3-54</strain>
    </source>
</reference>
<evidence type="ECO:0000313" key="15">
    <source>
        <dbReference type="EMBL" id="WAX56837.1"/>
    </source>
</evidence>
<keyword evidence="5" id="KW-0808">Transferase</keyword>
<dbReference type="Proteomes" id="UP001164693">
    <property type="component" value="Chromosome"/>
</dbReference>
<feature type="transmembrane region" description="Helical" evidence="12">
    <location>
        <begin position="191"/>
        <end position="214"/>
    </location>
</feature>
<evidence type="ECO:0000256" key="5">
    <source>
        <dbReference type="ARBA" id="ARBA00022679"/>
    </source>
</evidence>
<dbReference type="InterPro" id="IPR005467">
    <property type="entry name" value="His_kinase_dom"/>
</dbReference>
<comment type="subcellular location">
    <subcellularLocation>
        <location evidence="2">Cell membrane</location>
    </subcellularLocation>
</comment>
<keyword evidence="7 15" id="KW-0418">Kinase</keyword>
<dbReference type="InterPro" id="IPR003594">
    <property type="entry name" value="HATPase_dom"/>
</dbReference>
<evidence type="ECO:0000256" key="9">
    <source>
        <dbReference type="ARBA" id="ARBA00023012"/>
    </source>
</evidence>
<accession>A0ABY7JZT0</accession>
<evidence type="ECO:0000256" key="6">
    <source>
        <dbReference type="ARBA" id="ARBA00022692"/>
    </source>
</evidence>
<evidence type="ECO:0000256" key="11">
    <source>
        <dbReference type="SAM" id="MobiDB-lite"/>
    </source>
</evidence>
<dbReference type="InterPro" id="IPR036097">
    <property type="entry name" value="HisK_dim/P_sf"/>
</dbReference>
<dbReference type="CDD" id="cd00082">
    <property type="entry name" value="HisKA"/>
    <property type="match status" value="1"/>
</dbReference>
<dbReference type="InterPro" id="IPR036890">
    <property type="entry name" value="HATPase_C_sf"/>
</dbReference>
<dbReference type="EC" id="2.7.13.3" evidence="3"/>
<dbReference type="PRINTS" id="PR00344">
    <property type="entry name" value="BCTRLSENSOR"/>
</dbReference>
<feature type="domain" description="HAMP" evidence="14">
    <location>
        <begin position="215"/>
        <end position="274"/>
    </location>
</feature>